<accession>A0ABR3NF00</accession>
<dbReference type="Gene3D" id="1.10.1450.10">
    <property type="entry name" value="Tetraspanin"/>
    <property type="match status" value="1"/>
</dbReference>
<comment type="subcellular location">
    <subcellularLocation>
        <location evidence="1">Membrane</location>
        <topology evidence="1">Multi-pass membrane protein</topology>
    </subcellularLocation>
</comment>
<dbReference type="EMBL" id="JAYMGO010000004">
    <property type="protein sequence ID" value="KAL1275533.1"/>
    <property type="molecule type" value="Genomic_DNA"/>
</dbReference>
<evidence type="ECO:0000313" key="7">
    <source>
        <dbReference type="Proteomes" id="UP001558613"/>
    </source>
</evidence>
<sequence>MAHSIGLQQGGLYNTVSNEQPLRLGSALGEKTNCFKVTVGADGNTDNDDDDDGTYTKVLWWYNGNTGTMKTDDKLQILKFFLMLVNSFFVILGISIFACSAWILFDKDSFVSVLSSGQDVKVVAGGLFFIGLVVVAVSLLGCAGAYFENRCFTLFYLCILIVIILGQVFITFVLLIRRNKIEEFLKENVDEIIRQYGGNENQTSWKLLDSVQISAKCCGRLTSDEWRNNTVIQSLGGTDIFPCSCFNGTCPVILSGTYTFGKGSDIYETGCEEVLVDWLNTNIIVIFGMDFGLLLIQILQFIVGIQTYKCIGRKTRELHPSNLLNAMDNNPAEQPEHQQYSIENQQFDSETYDPHMDNGYYHQVGYDDRNSGHYNNPEFYEPNNDQMYNHHHNLQYQQSYNGNYDQGYMQHHNYPQSYNPDDY</sequence>
<keyword evidence="3 5" id="KW-1133">Transmembrane helix</keyword>
<dbReference type="PRINTS" id="PR00259">
    <property type="entry name" value="TMFOUR"/>
</dbReference>
<gene>
    <name evidence="6" type="ORF">QQF64_035156</name>
</gene>
<evidence type="ECO:0000313" key="6">
    <source>
        <dbReference type="EMBL" id="KAL1275533.1"/>
    </source>
</evidence>
<name>A0ABR3NF00_9TELE</name>
<dbReference type="InterPro" id="IPR008952">
    <property type="entry name" value="Tetraspanin_EC2_sf"/>
</dbReference>
<reference evidence="6 7" key="1">
    <citation type="submission" date="2023-09" db="EMBL/GenBank/DDBJ databases">
        <authorList>
            <person name="Wang M."/>
        </authorList>
    </citation>
    <scope>NUCLEOTIDE SEQUENCE [LARGE SCALE GENOMIC DNA]</scope>
    <source>
        <strain evidence="6">GT-2023</strain>
        <tissue evidence="6">Liver</tissue>
    </source>
</reference>
<evidence type="ECO:0000256" key="2">
    <source>
        <dbReference type="ARBA" id="ARBA00022692"/>
    </source>
</evidence>
<evidence type="ECO:0000256" key="1">
    <source>
        <dbReference type="ARBA" id="ARBA00004141"/>
    </source>
</evidence>
<feature type="transmembrane region" description="Helical" evidence="5">
    <location>
        <begin position="283"/>
        <end position="305"/>
    </location>
</feature>
<dbReference type="PANTHER" id="PTHR19282:SF527">
    <property type="entry name" value="TETRASPANIN"/>
    <property type="match status" value="1"/>
</dbReference>
<evidence type="ECO:0000256" key="4">
    <source>
        <dbReference type="ARBA" id="ARBA00023136"/>
    </source>
</evidence>
<keyword evidence="4 5" id="KW-0472">Membrane</keyword>
<feature type="transmembrane region" description="Helical" evidence="5">
    <location>
        <begin position="80"/>
        <end position="105"/>
    </location>
</feature>
<comment type="caution">
    <text evidence="6">The sequence shown here is derived from an EMBL/GenBank/DDBJ whole genome shotgun (WGS) entry which is preliminary data.</text>
</comment>
<keyword evidence="2 5" id="KW-0812">Transmembrane</keyword>
<dbReference type="Proteomes" id="UP001558613">
    <property type="component" value="Unassembled WGS sequence"/>
</dbReference>
<evidence type="ECO:0000256" key="5">
    <source>
        <dbReference type="SAM" id="Phobius"/>
    </source>
</evidence>
<dbReference type="Pfam" id="PF00335">
    <property type="entry name" value="Tetraspanin"/>
    <property type="match status" value="1"/>
</dbReference>
<evidence type="ECO:0008006" key="8">
    <source>
        <dbReference type="Google" id="ProtNLM"/>
    </source>
</evidence>
<evidence type="ECO:0000256" key="3">
    <source>
        <dbReference type="ARBA" id="ARBA00022989"/>
    </source>
</evidence>
<feature type="transmembrane region" description="Helical" evidence="5">
    <location>
        <begin position="125"/>
        <end position="147"/>
    </location>
</feature>
<organism evidence="6 7">
    <name type="scientific">Cirrhinus molitorella</name>
    <name type="common">mud carp</name>
    <dbReference type="NCBI Taxonomy" id="172907"/>
    <lineage>
        <taxon>Eukaryota</taxon>
        <taxon>Metazoa</taxon>
        <taxon>Chordata</taxon>
        <taxon>Craniata</taxon>
        <taxon>Vertebrata</taxon>
        <taxon>Euteleostomi</taxon>
        <taxon>Actinopterygii</taxon>
        <taxon>Neopterygii</taxon>
        <taxon>Teleostei</taxon>
        <taxon>Ostariophysi</taxon>
        <taxon>Cypriniformes</taxon>
        <taxon>Cyprinidae</taxon>
        <taxon>Labeoninae</taxon>
        <taxon>Labeonini</taxon>
        <taxon>Cirrhinus</taxon>
    </lineage>
</organism>
<protein>
    <recommendedName>
        <fullName evidence="8">Tetraspanin</fullName>
    </recommendedName>
</protein>
<dbReference type="PANTHER" id="PTHR19282">
    <property type="entry name" value="TETRASPANIN"/>
    <property type="match status" value="1"/>
</dbReference>
<keyword evidence="7" id="KW-1185">Reference proteome</keyword>
<feature type="transmembrane region" description="Helical" evidence="5">
    <location>
        <begin position="154"/>
        <end position="176"/>
    </location>
</feature>
<dbReference type="InterPro" id="IPR018499">
    <property type="entry name" value="Tetraspanin/Peripherin"/>
</dbReference>
<dbReference type="SUPFAM" id="SSF48652">
    <property type="entry name" value="Tetraspanin"/>
    <property type="match status" value="1"/>
</dbReference>
<proteinExistence type="predicted"/>